<dbReference type="OrthoDB" id="2142759at2759"/>
<keyword evidence="2" id="KW-1185">Reference proteome</keyword>
<evidence type="ECO:0000313" key="2">
    <source>
        <dbReference type="Proteomes" id="UP000235023"/>
    </source>
</evidence>
<sequence>MMAHVHPWFDDYSVFVNPDDGYKISFMEDTFGLYGRILDPVCRDPVDPNRVSDPILRWLFRPSVLGNLRGPGEPSFEHDFSPSSDMLREIRQGPFSVERFEMELFARLRRWERLEDGVE</sequence>
<gene>
    <name evidence="1" type="ORF">BDW42DRAFT_166807</name>
</gene>
<protein>
    <recommendedName>
        <fullName evidence="3">HNH nuclease domain-containing protein</fullName>
    </recommendedName>
</protein>
<dbReference type="AlphaFoldDB" id="A0A2J5HYA1"/>
<dbReference type="EMBL" id="KZ559527">
    <property type="protein sequence ID" value="PLN82432.1"/>
    <property type="molecule type" value="Genomic_DNA"/>
</dbReference>
<name>A0A2J5HYA1_9EURO</name>
<evidence type="ECO:0000313" key="1">
    <source>
        <dbReference type="EMBL" id="PLN82432.1"/>
    </source>
</evidence>
<reference evidence="2" key="1">
    <citation type="submission" date="2017-12" db="EMBL/GenBank/DDBJ databases">
        <authorList>
            <consortium name="DOE Joint Genome Institute"/>
            <person name="Mondo S.J."/>
            <person name="Kjaerbolling I."/>
            <person name="Vesth T.C."/>
            <person name="Frisvad J.C."/>
            <person name="Nybo J.L."/>
            <person name="Theobald S."/>
            <person name="Kuo A."/>
            <person name="Bowyer P."/>
            <person name="Matsuda Y."/>
            <person name="Lyhne E.K."/>
            <person name="Kogle M.E."/>
            <person name="Clum A."/>
            <person name="Lipzen A."/>
            <person name="Salamov A."/>
            <person name="Ngan C.Y."/>
            <person name="Daum C."/>
            <person name="Chiniquy J."/>
            <person name="Barry K."/>
            <person name="LaButti K."/>
            <person name="Haridas S."/>
            <person name="Simmons B.A."/>
            <person name="Magnuson J.K."/>
            <person name="Mortensen U.H."/>
            <person name="Larsen T.O."/>
            <person name="Grigoriev I.V."/>
            <person name="Baker S.E."/>
            <person name="Andersen M.R."/>
            <person name="Nordberg H.P."/>
            <person name="Cantor M.N."/>
            <person name="Hua S.X."/>
        </authorList>
    </citation>
    <scope>NUCLEOTIDE SEQUENCE [LARGE SCALE GENOMIC DNA]</scope>
    <source>
        <strain evidence="2">IBT 19404</strain>
    </source>
</reference>
<organism evidence="1 2">
    <name type="scientific">Aspergillus taichungensis</name>
    <dbReference type="NCBI Taxonomy" id="482145"/>
    <lineage>
        <taxon>Eukaryota</taxon>
        <taxon>Fungi</taxon>
        <taxon>Dikarya</taxon>
        <taxon>Ascomycota</taxon>
        <taxon>Pezizomycotina</taxon>
        <taxon>Eurotiomycetes</taxon>
        <taxon>Eurotiomycetidae</taxon>
        <taxon>Eurotiales</taxon>
        <taxon>Aspergillaceae</taxon>
        <taxon>Aspergillus</taxon>
        <taxon>Aspergillus subgen. Circumdati</taxon>
    </lineage>
</organism>
<proteinExistence type="predicted"/>
<dbReference type="Proteomes" id="UP000235023">
    <property type="component" value="Unassembled WGS sequence"/>
</dbReference>
<accession>A0A2J5HYA1</accession>
<evidence type="ECO:0008006" key="3">
    <source>
        <dbReference type="Google" id="ProtNLM"/>
    </source>
</evidence>